<comment type="caution">
    <text evidence="3">The sequence shown here is derived from an EMBL/GenBank/DDBJ whole genome shotgun (WGS) entry which is preliminary data.</text>
</comment>
<accession>A0ABW8LV93</accession>
<evidence type="ECO:0000259" key="2">
    <source>
        <dbReference type="PROSITE" id="PS50937"/>
    </source>
</evidence>
<proteinExistence type="predicted"/>
<feature type="domain" description="HTH merR-type" evidence="2">
    <location>
        <begin position="1"/>
        <end position="70"/>
    </location>
</feature>
<dbReference type="Pfam" id="PF13411">
    <property type="entry name" value="MerR_1"/>
    <property type="match status" value="1"/>
</dbReference>
<dbReference type="PANTHER" id="PTHR30204">
    <property type="entry name" value="REDOX-CYCLING DRUG-SENSING TRANSCRIPTIONAL ACTIVATOR SOXR"/>
    <property type="match status" value="1"/>
</dbReference>
<protein>
    <submittedName>
        <fullName evidence="3">MerR family transcriptional regulator</fullName>
    </submittedName>
</protein>
<organism evidence="3 4">
    <name type="scientific">Streptomyces milbemycinicus</name>
    <dbReference type="NCBI Taxonomy" id="476552"/>
    <lineage>
        <taxon>Bacteria</taxon>
        <taxon>Bacillati</taxon>
        <taxon>Actinomycetota</taxon>
        <taxon>Actinomycetes</taxon>
        <taxon>Kitasatosporales</taxon>
        <taxon>Streptomycetaceae</taxon>
        <taxon>Streptomyces</taxon>
    </lineage>
</organism>
<evidence type="ECO:0000313" key="3">
    <source>
        <dbReference type="EMBL" id="MFK4269473.1"/>
    </source>
</evidence>
<name>A0ABW8LV93_9ACTN</name>
<dbReference type="PROSITE" id="PS50937">
    <property type="entry name" value="HTH_MERR_2"/>
    <property type="match status" value="1"/>
</dbReference>
<sequence length="218" mass="23667">MRVGELSSLSGVPTPTIKYYLREGLLPPGERTSRNQAHYDDRHLRRLRLIRALLDVGGLTVAVARDVIAALDSPETGTHKVLGAAQQTVIRTAAYCDDDAREDATAEVLGLVRRQGWKVTEDSPSVAATAEVLGALRQLGLHEFVDRLDDYARAADAIAATDLDLVRRRPDIDGMAEAVILGNILGDALLVALRRLAQVHHSAELFTDDRAPQADPHG</sequence>
<dbReference type="RefSeq" id="WP_358637474.1">
    <property type="nucleotide sequence ID" value="NZ_JBFACG010000012.1"/>
</dbReference>
<reference evidence="3 4" key="1">
    <citation type="submission" date="2024-11" db="EMBL/GenBank/DDBJ databases">
        <title>The Natural Products Discovery Center: Release of the First 8490 Sequenced Strains for Exploring Actinobacteria Biosynthetic Diversity.</title>
        <authorList>
            <person name="Kalkreuter E."/>
            <person name="Kautsar S.A."/>
            <person name="Yang D."/>
            <person name="Bader C.D."/>
            <person name="Teijaro C.N."/>
            <person name="Fluegel L."/>
            <person name="Davis C.M."/>
            <person name="Simpson J.R."/>
            <person name="Lauterbach L."/>
            <person name="Steele A.D."/>
            <person name="Gui C."/>
            <person name="Meng S."/>
            <person name="Li G."/>
            <person name="Viehrig K."/>
            <person name="Ye F."/>
            <person name="Su P."/>
            <person name="Kiefer A.F."/>
            <person name="Nichols A."/>
            <person name="Cepeda A.J."/>
            <person name="Yan W."/>
            <person name="Fan B."/>
            <person name="Jiang Y."/>
            <person name="Adhikari A."/>
            <person name="Zheng C.-J."/>
            <person name="Schuster L."/>
            <person name="Cowan T.M."/>
            <person name="Smanski M.J."/>
            <person name="Chevrette M.G."/>
            <person name="De Carvalho L.P.S."/>
            <person name="Shen B."/>
        </authorList>
    </citation>
    <scope>NUCLEOTIDE SEQUENCE [LARGE SCALE GENOMIC DNA]</scope>
    <source>
        <strain evidence="3 4">NPDC020863</strain>
    </source>
</reference>
<dbReference type="SMART" id="SM00422">
    <property type="entry name" value="HTH_MERR"/>
    <property type="match status" value="1"/>
</dbReference>
<gene>
    <name evidence="3" type="ORF">ACI2L5_31735</name>
</gene>
<dbReference type="PRINTS" id="PR00040">
    <property type="entry name" value="HTHMERR"/>
</dbReference>
<evidence type="ECO:0000256" key="1">
    <source>
        <dbReference type="ARBA" id="ARBA00023125"/>
    </source>
</evidence>
<dbReference type="Proteomes" id="UP001620295">
    <property type="component" value="Unassembled WGS sequence"/>
</dbReference>
<keyword evidence="1" id="KW-0238">DNA-binding</keyword>
<dbReference type="InterPro" id="IPR009061">
    <property type="entry name" value="DNA-bd_dom_put_sf"/>
</dbReference>
<evidence type="ECO:0000313" key="4">
    <source>
        <dbReference type="Proteomes" id="UP001620295"/>
    </source>
</evidence>
<keyword evidence="4" id="KW-1185">Reference proteome</keyword>
<dbReference type="SUPFAM" id="SSF46955">
    <property type="entry name" value="Putative DNA-binding domain"/>
    <property type="match status" value="1"/>
</dbReference>
<dbReference type="PANTHER" id="PTHR30204:SF98">
    <property type="entry name" value="HTH-TYPE TRANSCRIPTIONAL REGULATOR ADHR"/>
    <property type="match status" value="1"/>
</dbReference>
<dbReference type="EMBL" id="JBJDQH010000011">
    <property type="protein sequence ID" value="MFK4269473.1"/>
    <property type="molecule type" value="Genomic_DNA"/>
</dbReference>
<dbReference type="Gene3D" id="1.10.1660.10">
    <property type="match status" value="1"/>
</dbReference>
<dbReference type="InterPro" id="IPR000551">
    <property type="entry name" value="MerR-type_HTH_dom"/>
</dbReference>
<dbReference type="InterPro" id="IPR047057">
    <property type="entry name" value="MerR_fam"/>
</dbReference>